<dbReference type="Proteomes" id="UP000836788">
    <property type="component" value="Chromosome 3"/>
</dbReference>
<feature type="transmembrane region" description="Helical" evidence="8">
    <location>
        <begin position="426"/>
        <end position="448"/>
    </location>
</feature>
<accession>A0A8J9SCI8</accession>
<evidence type="ECO:0000313" key="9">
    <source>
        <dbReference type="EMBL" id="CAG9288826.1"/>
    </source>
</evidence>
<feature type="transmembrane region" description="Helical" evidence="8">
    <location>
        <begin position="160"/>
        <end position="188"/>
    </location>
</feature>
<dbReference type="PANTHER" id="PTHR20772">
    <property type="entry name" value="PROTEIN FMP42"/>
    <property type="match status" value="1"/>
</dbReference>
<protein>
    <submittedName>
        <fullName evidence="9">Uncharacterized protein</fullName>
    </submittedName>
</protein>
<evidence type="ECO:0000256" key="5">
    <source>
        <dbReference type="ARBA" id="ARBA00022970"/>
    </source>
</evidence>
<sequence>MATPTANNLSHSAMDGEDPYHARLRAHPVFYASIGVLHTLLTAGVVFGWASLLPILRQEGIDLSPSDFARIFTHGAIGNYLSSLPFGLVLDRFGPKSCGMAASLLLAVGLALCSFATQSTTCLDLGFALVGFSGPAVQLPTLHLARLFPGQAREGGTGGAALLMSAQAGAFDGGTIVFALFSAASTFFGMTTTLFFRLYLLVPLFTFLTAVLVWPHTILPDPAPSSAARRQRTNSYLGAASPYLSPGKLSLEPAPSVLKDAPLSQVLSSPPFYCLALWVAVHILKLNFVVASINDQLNYAMKPAMAEMLIGIFGAILPFGFVVLPGVAYLLSRSTITCFQVANVVGVLYGSVLAFLPGQAWYQIFIVFTSVATSRQLVYSTVFHQTGELFGFRNYGVLLGLTNVVVSAVSLVQGPLVEWAESAGNYLGPNVVLLGLTLPLFALVYGTIPRDPQANGNIKPKLFSLPTEVTPLTALKGRPRSHSDAAPVVAP</sequence>
<proteinExistence type="inferred from homology"/>
<dbReference type="InterPro" id="IPR011701">
    <property type="entry name" value="MFS"/>
</dbReference>
<feature type="transmembrane region" description="Helical" evidence="8">
    <location>
        <begin position="71"/>
        <end position="90"/>
    </location>
</feature>
<keyword evidence="5" id="KW-0029">Amino-acid transport</keyword>
<dbReference type="GO" id="GO:0022857">
    <property type="term" value="F:transmembrane transporter activity"/>
    <property type="evidence" value="ECO:0007669"/>
    <property type="project" value="InterPro"/>
</dbReference>
<comment type="similarity">
    <text evidence="2">Belongs to the SLC43A transporter (TC 2.A.1.44) family.</text>
</comment>
<dbReference type="GO" id="GO:0006865">
    <property type="term" value="P:amino acid transport"/>
    <property type="evidence" value="ECO:0007669"/>
    <property type="project" value="UniProtKB-KW"/>
</dbReference>
<dbReference type="AlphaFoldDB" id="A0A8J9SCI8"/>
<evidence type="ECO:0000256" key="4">
    <source>
        <dbReference type="ARBA" id="ARBA00022692"/>
    </source>
</evidence>
<evidence type="ECO:0000256" key="7">
    <source>
        <dbReference type="ARBA" id="ARBA00023136"/>
    </source>
</evidence>
<feature type="transmembrane region" description="Helical" evidence="8">
    <location>
        <begin position="395"/>
        <end position="414"/>
    </location>
</feature>
<keyword evidence="3" id="KW-0813">Transport</keyword>
<dbReference type="Pfam" id="PF07690">
    <property type="entry name" value="MFS_1"/>
    <property type="match status" value="1"/>
</dbReference>
<feature type="transmembrane region" description="Helical" evidence="8">
    <location>
        <begin position="102"/>
        <end position="119"/>
    </location>
</feature>
<evidence type="ECO:0000256" key="3">
    <source>
        <dbReference type="ARBA" id="ARBA00022448"/>
    </source>
</evidence>
<keyword evidence="6 8" id="KW-1133">Transmembrane helix</keyword>
<keyword evidence="4 8" id="KW-0812">Transmembrane</keyword>
<dbReference type="GO" id="GO:0016020">
    <property type="term" value="C:membrane"/>
    <property type="evidence" value="ECO:0007669"/>
    <property type="project" value="UniProtKB-SubCell"/>
</dbReference>
<dbReference type="SUPFAM" id="SSF103473">
    <property type="entry name" value="MFS general substrate transporter"/>
    <property type="match status" value="1"/>
</dbReference>
<feature type="transmembrane region" description="Helical" evidence="8">
    <location>
        <begin position="272"/>
        <end position="293"/>
    </location>
</feature>
<dbReference type="EMBL" id="OU594944">
    <property type="protein sequence ID" value="CAG9288826.1"/>
    <property type="molecule type" value="Genomic_DNA"/>
</dbReference>
<name>A0A8J9SCI8_PHATR</name>
<gene>
    <name evidence="9" type="ORF">PTTT1_LOCUS39725</name>
</gene>
<dbReference type="InterPro" id="IPR052599">
    <property type="entry name" value="SLC43A_AATransporter"/>
</dbReference>
<evidence type="ECO:0000256" key="6">
    <source>
        <dbReference type="ARBA" id="ARBA00022989"/>
    </source>
</evidence>
<evidence type="ECO:0000256" key="1">
    <source>
        <dbReference type="ARBA" id="ARBA00004141"/>
    </source>
</evidence>
<reference evidence="9" key="1">
    <citation type="submission" date="2022-02" db="EMBL/GenBank/DDBJ databases">
        <authorList>
            <person name="Giguere J D."/>
        </authorList>
    </citation>
    <scope>NUCLEOTIDE SEQUENCE</scope>
    <source>
        <strain evidence="9">CCAP 1055/1</strain>
    </source>
</reference>
<keyword evidence="7 8" id="KW-0472">Membrane</keyword>
<feature type="transmembrane region" description="Helical" evidence="8">
    <location>
        <begin position="308"/>
        <end position="331"/>
    </location>
</feature>
<dbReference type="PANTHER" id="PTHR20772:SF2">
    <property type="entry name" value="PROTEIN FMP42"/>
    <property type="match status" value="1"/>
</dbReference>
<dbReference type="InterPro" id="IPR036259">
    <property type="entry name" value="MFS_trans_sf"/>
</dbReference>
<comment type="subcellular location">
    <subcellularLocation>
        <location evidence="1">Membrane</location>
        <topology evidence="1">Multi-pass membrane protein</topology>
    </subcellularLocation>
</comment>
<evidence type="ECO:0000256" key="2">
    <source>
        <dbReference type="ARBA" id="ARBA00006595"/>
    </source>
</evidence>
<feature type="transmembrane region" description="Helical" evidence="8">
    <location>
        <begin position="194"/>
        <end position="214"/>
    </location>
</feature>
<feature type="transmembrane region" description="Helical" evidence="8">
    <location>
        <begin position="29"/>
        <end position="51"/>
    </location>
</feature>
<dbReference type="Gene3D" id="1.20.1250.20">
    <property type="entry name" value="MFS general substrate transporter like domains"/>
    <property type="match status" value="1"/>
</dbReference>
<organism evidence="9">
    <name type="scientific">Phaeodactylum tricornutum</name>
    <name type="common">Diatom</name>
    <dbReference type="NCBI Taxonomy" id="2850"/>
    <lineage>
        <taxon>Eukaryota</taxon>
        <taxon>Sar</taxon>
        <taxon>Stramenopiles</taxon>
        <taxon>Ochrophyta</taxon>
        <taxon>Bacillariophyta</taxon>
        <taxon>Bacillariophyceae</taxon>
        <taxon>Bacillariophycidae</taxon>
        <taxon>Naviculales</taxon>
        <taxon>Phaeodactylaceae</taxon>
        <taxon>Phaeodactylum</taxon>
    </lineage>
</organism>
<evidence type="ECO:0000256" key="8">
    <source>
        <dbReference type="SAM" id="Phobius"/>
    </source>
</evidence>